<organism evidence="2 3">
    <name type="scientific">Ceratina calcarata</name>
    <dbReference type="NCBI Taxonomy" id="156304"/>
    <lineage>
        <taxon>Eukaryota</taxon>
        <taxon>Metazoa</taxon>
        <taxon>Ecdysozoa</taxon>
        <taxon>Arthropoda</taxon>
        <taxon>Hexapoda</taxon>
        <taxon>Insecta</taxon>
        <taxon>Pterygota</taxon>
        <taxon>Neoptera</taxon>
        <taxon>Endopterygota</taxon>
        <taxon>Hymenoptera</taxon>
        <taxon>Apocrita</taxon>
        <taxon>Aculeata</taxon>
        <taxon>Apoidea</taxon>
        <taxon>Anthophila</taxon>
        <taxon>Apidae</taxon>
        <taxon>Ceratina</taxon>
        <taxon>Zadontomerus</taxon>
    </lineage>
</organism>
<name>A0AAJ7SCG6_9HYME</name>
<dbReference type="KEGG" id="ccal:113465243"/>
<feature type="region of interest" description="Disordered" evidence="1">
    <location>
        <begin position="56"/>
        <end position="77"/>
    </location>
</feature>
<evidence type="ECO:0000313" key="2">
    <source>
        <dbReference type="Proteomes" id="UP000694925"/>
    </source>
</evidence>
<dbReference type="AlphaFoldDB" id="A0AAJ7SCG6"/>
<proteinExistence type="predicted"/>
<sequence length="217" mass="25680">MVPKRGINRTTDCEKYLKWKAERAQKLQKKKKVKKRKKKEPVLDCVDEDEIHVSEDPQVPKTRKCKDKKRKKKKKPSRLIRKIYKHIPYGELLVNCIKPSLEDREYLINPIHARCLGLDTTKLSFKPEIPQLSQTYVVRRKKSVKMRFPCSKGKRKPKRYPKTLKEQEEDEDSECDSICSFDSEICLTGVRLTAKDMEEIKKYQRDAEESKAKLQEN</sequence>
<evidence type="ECO:0000256" key="1">
    <source>
        <dbReference type="SAM" id="MobiDB-lite"/>
    </source>
</evidence>
<gene>
    <name evidence="3" type="primary">LOC113465243</name>
</gene>
<feature type="compositionally biased region" description="Basic residues" evidence="1">
    <location>
        <begin position="152"/>
        <end position="162"/>
    </location>
</feature>
<dbReference type="GeneID" id="113465243"/>
<evidence type="ECO:0000313" key="3">
    <source>
        <dbReference type="RefSeq" id="XP_026675556.1"/>
    </source>
</evidence>
<protein>
    <submittedName>
        <fullName evidence="3">Uncharacterized protein LOC113465243</fullName>
    </submittedName>
</protein>
<feature type="compositionally biased region" description="Basic residues" evidence="1">
    <location>
        <begin position="61"/>
        <end position="77"/>
    </location>
</feature>
<reference evidence="3" key="1">
    <citation type="submission" date="2025-08" db="UniProtKB">
        <authorList>
            <consortium name="RefSeq"/>
        </authorList>
    </citation>
    <scope>IDENTIFICATION</scope>
    <source>
        <tissue evidence="3">Whole body</tissue>
    </source>
</reference>
<dbReference type="Proteomes" id="UP000694925">
    <property type="component" value="Unplaced"/>
</dbReference>
<keyword evidence="2" id="KW-1185">Reference proteome</keyword>
<feature type="region of interest" description="Disordered" evidence="1">
    <location>
        <begin position="150"/>
        <end position="173"/>
    </location>
</feature>
<dbReference type="RefSeq" id="XP_026675556.1">
    <property type="nucleotide sequence ID" value="XM_026819755.1"/>
</dbReference>
<accession>A0AAJ7SCG6</accession>